<dbReference type="STRING" id="1149755.A0A2J6RFT3"/>
<evidence type="ECO:0000256" key="1">
    <source>
        <dbReference type="ARBA" id="ARBA00001974"/>
    </source>
</evidence>
<gene>
    <name evidence="7" type="ORF">L207DRAFT_568379</name>
</gene>
<organism evidence="7 8">
    <name type="scientific">Hyaloscypha variabilis (strain UAMH 11265 / GT02V1 / F)</name>
    <name type="common">Meliniomyces variabilis</name>
    <dbReference type="NCBI Taxonomy" id="1149755"/>
    <lineage>
        <taxon>Eukaryota</taxon>
        <taxon>Fungi</taxon>
        <taxon>Dikarya</taxon>
        <taxon>Ascomycota</taxon>
        <taxon>Pezizomycotina</taxon>
        <taxon>Leotiomycetes</taxon>
        <taxon>Helotiales</taxon>
        <taxon>Hyaloscyphaceae</taxon>
        <taxon>Hyaloscypha</taxon>
        <taxon>Hyaloscypha variabilis</taxon>
    </lineage>
</organism>
<evidence type="ECO:0000259" key="5">
    <source>
        <dbReference type="Pfam" id="PF01494"/>
    </source>
</evidence>
<name>A0A2J6RFT3_HYAVF</name>
<comment type="cofactor">
    <cofactor evidence="1">
        <name>FAD</name>
        <dbReference type="ChEBI" id="CHEBI:57692"/>
    </cofactor>
</comment>
<dbReference type="InterPro" id="IPR012941">
    <property type="entry name" value="Phe_hydrox_C_dim_dom"/>
</dbReference>
<dbReference type="InterPro" id="IPR002938">
    <property type="entry name" value="FAD-bd"/>
</dbReference>
<keyword evidence="2" id="KW-0285">Flavoprotein</keyword>
<evidence type="ECO:0000256" key="4">
    <source>
        <dbReference type="ARBA" id="ARBA00023002"/>
    </source>
</evidence>
<dbReference type="Pfam" id="PF01494">
    <property type="entry name" value="FAD_binding_3"/>
    <property type="match status" value="1"/>
</dbReference>
<dbReference type="PANTHER" id="PTHR43004">
    <property type="entry name" value="TRK SYSTEM POTASSIUM UPTAKE PROTEIN"/>
    <property type="match status" value="1"/>
</dbReference>
<dbReference type="Gene3D" id="3.40.30.120">
    <property type="match status" value="1"/>
</dbReference>
<accession>A0A2J6RFT3</accession>
<feature type="domain" description="Phenol hydroxylase-like C-terminal dimerisation" evidence="6">
    <location>
        <begin position="472"/>
        <end position="536"/>
    </location>
</feature>
<dbReference type="Gene3D" id="3.30.70.2450">
    <property type="match status" value="1"/>
</dbReference>
<dbReference type="InterPro" id="IPR036188">
    <property type="entry name" value="FAD/NAD-bd_sf"/>
</dbReference>
<dbReference type="Pfam" id="PF07976">
    <property type="entry name" value="Phe_hydrox_dim"/>
    <property type="match status" value="1"/>
</dbReference>
<evidence type="ECO:0000256" key="2">
    <source>
        <dbReference type="ARBA" id="ARBA00022630"/>
    </source>
</evidence>
<dbReference type="AlphaFoldDB" id="A0A2J6RFT3"/>
<evidence type="ECO:0000256" key="3">
    <source>
        <dbReference type="ARBA" id="ARBA00022827"/>
    </source>
</evidence>
<evidence type="ECO:0000259" key="6">
    <source>
        <dbReference type="Pfam" id="PF07976"/>
    </source>
</evidence>
<dbReference type="Gene3D" id="3.50.50.60">
    <property type="entry name" value="FAD/NAD(P)-binding domain"/>
    <property type="match status" value="1"/>
</dbReference>
<dbReference type="Proteomes" id="UP000235786">
    <property type="component" value="Unassembled WGS sequence"/>
</dbReference>
<dbReference type="GO" id="GO:0071949">
    <property type="term" value="F:FAD binding"/>
    <property type="evidence" value="ECO:0007669"/>
    <property type="project" value="InterPro"/>
</dbReference>
<dbReference type="SUPFAM" id="SSF51905">
    <property type="entry name" value="FAD/NAD(P)-binding domain"/>
    <property type="match status" value="1"/>
</dbReference>
<proteinExistence type="predicted"/>
<reference evidence="7 8" key="1">
    <citation type="submission" date="2016-04" db="EMBL/GenBank/DDBJ databases">
        <title>A degradative enzymes factory behind the ericoid mycorrhizal symbiosis.</title>
        <authorList>
            <consortium name="DOE Joint Genome Institute"/>
            <person name="Martino E."/>
            <person name="Morin E."/>
            <person name="Grelet G."/>
            <person name="Kuo A."/>
            <person name="Kohler A."/>
            <person name="Daghino S."/>
            <person name="Barry K."/>
            <person name="Choi C."/>
            <person name="Cichocki N."/>
            <person name="Clum A."/>
            <person name="Copeland A."/>
            <person name="Hainaut M."/>
            <person name="Haridas S."/>
            <person name="Labutti K."/>
            <person name="Lindquist E."/>
            <person name="Lipzen A."/>
            <person name="Khouja H.-R."/>
            <person name="Murat C."/>
            <person name="Ohm R."/>
            <person name="Olson A."/>
            <person name="Spatafora J."/>
            <person name="Veneault-Fourrey C."/>
            <person name="Henrissat B."/>
            <person name="Grigoriev I."/>
            <person name="Martin F."/>
            <person name="Perotto S."/>
        </authorList>
    </citation>
    <scope>NUCLEOTIDE SEQUENCE [LARGE SCALE GENOMIC DNA]</scope>
    <source>
        <strain evidence="7 8">F</strain>
    </source>
</reference>
<dbReference type="EMBL" id="KZ613949">
    <property type="protein sequence ID" value="PMD37376.1"/>
    <property type="molecule type" value="Genomic_DNA"/>
</dbReference>
<keyword evidence="3" id="KW-0274">FAD</keyword>
<keyword evidence="8" id="KW-1185">Reference proteome</keyword>
<sequence length="541" mass="59670">MPELDILIIGAGPTGLTLALELAAQPTPPSIRIIEADPLRSDKSRAFVLHPRTLELLARHISHSPSIIENFIEKGRFNDAIQIFVKRGFVKELNFEEGMVSDCQFKNSLMISQADTEGVIEGALEGFGVCVDRGVRAESVREEGEGVVAVLKIAEEGGEREEEVRCKYVVGCDGAHSVVRKAAGMKFEGGVYPQDFILADVRMKWEQRACLSFYLGNGFLGVFPLPDGIFRLIVSRAKDKGKADEPTFEDFQDAVDEFVPGKTEIYDPVWITRFRLHHRIVDCYRKGRCFVAGDAAHIHSPAGGQGMNTGMQDAVNLAWKLASVLRGQSSDALLDTYDEERRKVGVKLLNGTDRAFEMMATSNPVWLFLRNALIPWVVPWAMSNQAMVQQRFRFISQLGIRYRQSSIVGQASTWNGALRGGDRAPDGELKGPGGPISVLGLCTGVGFHLLLFSGIGDNAVNDQRLDEVGSDFRKNGHDSVKYHKILATGIAGNNTSVDEDSKVHESYGFSEPGYILMRPDGYISFLGTLNTLDELKIWANK</sequence>
<keyword evidence="4" id="KW-0560">Oxidoreductase</keyword>
<feature type="domain" description="FAD-binding" evidence="5">
    <location>
        <begin position="4"/>
        <end position="349"/>
    </location>
</feature>
<dbReference type="GO" id="GO:0016709">
    <property type="term" value="F:oxidoreductase activity, acting on paired donors, with incorporation or reduction of molecular oxygen, NAD(P)H as one donor, and incorporation of one atom of oxygen"/>
    <property type="evidence" value="ECO:0007669"/>
    <property type="project" value="UniProtKB-ARBA"/>
</dbReference>
<dbReference type="OrthoDB" id="2096480at2759"/>
<dbReference type="InterPro" id="IPR050641">
    <property type="entry name" value="RIFMO-like"/>
</dbReference>
<evidence type="ECO:0000313" key="8">
    <source>
        <dbReference type="Proteomes" id="UP000235786"/>
    </source>
</evidence>
<dbReference type="PRINTS" id="PR00420">
    <property type="entry name" value="RNGMNOXGNASE"/>
</dbReference>
<evidence type="ECO:0000313" key="7">
    <source>
        <dbReference type="EMBL" id="PMD37376.1"/>
    </source>
</evidence>
<protein>
    <submittedName>
        <fullName evidence="7">Uncharacterized protein</fullName>
    </submittedName>
</protein>
<dbReference type="PANTHER" id="PTHR43004:SF19">
    <property type="entry name" value="BINDING MONOOXYGENASE, PUTATIVE (JCVI)-RELATED"/>
    <property type="match status" value="1"/>
</dbReference>